<name>A0A9D1S574_9FIRM</name>
<dbReference type="Gene3D" id="1.10.3470.10">
    <property type="entry name" value="ABC transporter involved in vitamin B12 uptake, BtuC"/>
    <property type="match status" value="1"/>
</dbReference>
<dbReference type="GO" id="GO:0005886">
    <property type="term" value="C:plasma membrane"/>
    <property type="evidence" value="ECO:0007669"/>
    <property type="project" value="UniProtKB-SubCell"/>
</dbReference>
<dbReference type="AlphaFoldDB" id="A0A9D1S574"/>
<dbReference type="Proteomes" id="UP000824123">
    <property type="component" value="Unassembled WGS sequence"/>
</dbReference>
<dbReference type="PANTHER" id="PTHR30472">
    <property type="entry name" value="FERRIC ENTEROBACTIN TRANSPORT SYSTEM PERMEASE PROTEIN"/>
    <property type="match status" value="1"/>
</dbReference>
<feature type="transmembrane region" description="Helical" evidence="8">
    <location>
        <begin position="313"/>
        <end position="333"/>
    </location>
</feature>
<evidence type="ECO:0000256" key="2">
    <source>
        <dbReference type="ARBA" id="ARBA00007935"/>
    </source>
</evidence>
<dbReference type="GO" id="GO:0033214">
    <property type="term" value="P:siderophore-iron import into cell"/>
    <property type="evidence" value="ECO:0007669"/>
    <property type="project" value="TreeGrafter"/>
</dbReference>
<reference evidence="9" key="1">
    <citation type="submission" date="2020-10" db="EMBL/GenBank/DDBJ databases">
        <authorList>
            <person name="Gilroy R."/>
        </authorList>
    </citation>
    <scope>NUCLEOTIDE SEQUENCE</scope>
    <source>
        <strain evidence="9">ChiSxjej2B14-8506</strain>
    </source>
</reference>
<dbReference type="GO" id="GO:0022857">
    <property type="term" value="F:transmembrane transporter activity"/>
    <property type="evidence" value="ECO:0007669"/>
    <property type="project" value="InterPro"/>
</dbReference>
<feature type="transmembrane region" description="Helical" evidence="8">
    <location>
        <begin position="202"/>
        <end position="224"/>
    </location>
</feature>
<comment type="caution">
    <text evidence="9">The sequence shown here is derived from an EMBL/GenBank/DDBJ whole genome shotgun (WGS) entry which is preliminary data.</text>
</comment>
<dbReference type="FunFam" id="1.10.3470.10:FF:000001">
    <property type="entry name" value="Vitamin B12 ABC transporter permease BtuC"/>
    <property type="match status" value="1"/>
</dbReference>
<feature type="transmembrane region" description="Helical" evidence="8">
    <location>
        <begin position="68"/>
        <end position="88"/>
    </location>
</feature>
<comment type="subcellular location">
    <subcellularLocation>
        <location evidence="1">Cell membrane</location>
        <topology evidence="1">Multi-pass membrane protein</topology>
    </subcellularLocation>
</comment>
<dbReference type="SUPFAM" id="SSF81345">
    <property type="entry name" value="ABC transporter involved in vitamin B12 uptake, BtuC"/>
    <property type="match status" value="1"/>
</dbReference>
<evidence type="ECO:0000256" key="6">
    <source>
        <dbReference type="ARBA" id="ARBA00022989"/>
    </source>
</evidence>
<evidence type="ECO:0000313" key="9">
    <source>
        <dbReference type="EMBL" id="HIU47017.1"/>
    </source>
</evidence>
<comment type="similarity">
    <text evidence="2">Belongs to the binding-protein-dependent transport system permease family. FecCD subfamily.</text>
</comment>
<keyword evidence="3" id="KW-0813">Transport</keyword>
<sequence length="339" mass="35504">MRSFEDRRARTRLIAIALAALSAAAALVAMGLGAARLSPGEVLRAVGAALTGQGASGTAYTIVMNVRLPRVLTSYVVGAALAVCGACMQGLFRNPMADPHLLGVSSGAALGVAVATLTGAGALRALTGTFAFAFAIGTVIVVLVLSRVRGRVSTMSLLLAGIAVSSLLSAITSGLMIVNREHMDEVYMWTMGSFTASDWDKFAYAAPVMLLGMLGIMAFARDLNAMLMGEQEARQLGVQVRRVRIVLLGLCTLVTAMAVSVSGVIGFVGLMVPHGLRLICGPDHRSLLPLSVLAGGLYLLIMDTLARTVMMPIEIPIGVLTALVGGPFFLYLMRRRNAR</sequence>
<keyword evidence="5 8" id="KW-0812">Transmembrane</keyword>
<feature type="transmembrane region" description="Helical" evidence="8">
    <location>
        <begin position="125"/>
        <end position="145"/>
    </location>
</feature>
<evidence type="ECO:0000256" key="1">
    <source>
        <dbReference type="ARBA" id="ARBA00004651"/>
    </source>
</evidence>
<feature type="transmembrane region" description="Helical" evidence="8">
    <location>
        <begin position="245"/>
        <end position="272"/>
    </location>
</feature>
<evidence type="ECO:0000256" key="7">
    <source>
        <dbReference type="ARBA" id="ARBA00023136"/>
    </source>
</evidence>
<evidence type="ECO:0000256" key="4">
    <source>
        <dbReference type="ARBA" id="ARBA00022475"/>
    </source>
</evidence>
<evidence type="ECO:0000256" key="8">
    <source>
        <dbReference type="SAM" id="Phobius"/>
    </source>
</evidence>
<gene>
    <name evidence="9" type="ORF">IAC59_07130</name>
</gene>
<dbReference type="Pfam" id="PF01032">
    <property type="entry name" value="FecCD"/>
    <property type="match status" value="1"/>
</dbReference>
<keyword evidence="6 8" id="KW-1133">Transmembrane helix</keyword>
<dbReference type="PANTHER" id="PTHR30472:SF25">
    <property type="entry name" value="ABC TRANSPORTER PERMEASE PROTEIN MJ0876-RELATED"/>
    <property type="match status" value="1"/>
</dbReference>
<dbReference type="CDD" id="cd06550">
    <property type="entry name" value="TM_ABC_iron-siderophores_like"/>
    <property type="match status" value="1"/>
</dbReference>
<keyword evidence="7 8" id="KW-0472">Membrane</keyword>
<dbReference type="EMBL" id="DVNK01000043">
    <property type="protein sequence ID" value="HIU47017.1"/>
    <property type="molecule type" value="Genomic_DNA"/>
</dbReference>
<reference evidence="9" key="2">
    <citation type="journal article" date="2021" name="PeerJ">
        <title>Extensive microbial diversity within the chicken gut microbiome revealed by metagenomics and culture.</title>
        <authorList>
            <person name="Gilroy R."/>
            <person name="Ravi A."/>
            <person name="Getino M."/>
            <person name="Pursley I."/>
            <person name="Horton D.L."/>
            <person name="Alikhan N.F."/>
            <person name="Baker D."/>
            <person name="Gharbi K."/>
            <person name="Hall N."/>
            <person name="Watson M."/>
            <person name="Adriaenssens E.M."/>
            <person name="Foster-Nyarko E."/>
            <person name="Jarju S."/>
            <person name="Secka A."/>
            <person name="Antonio M."/>
            <person name="Oren A."/>
            <person name="Chaudhuri R.R."/>
            <person name="La Ragione R."/>
            <person name="Hildebrand F."/>
            <person name="Pallen M.J."/>
        </authorList>
    </citation>
    <scope>NUCLEOTIDE SEQUENCE</scope>
    <source>
        <strain evidence="9">ChiSxjej2B14-8506</strain>
    </source>
</reference>
<proteinExistence type="inferred from homology"/>
<accession>A0A9D1S574</accession>
<keyword evidence="4" id="KW-1003">Cell membrane</keyword>
<dbReference type="InterPro" id="IPR037294">
    <property type="entry name" value="ABC_BtuC-like"/>
</dbReference>
<organism evidence="9 10">
    <name type="scientific">Candidatus Fimadaptatus faecigallinarum</name>
    <dbReference type="NCBI Taxonomy" id="2840814"/>
    <lineage>
        <taxon>Bacteria</taxon>
        <taxon>Bacillati</taxon>
        <taxon>Bacillota</taxon>
        <taxon>Clostridia</taxon>
        <taxon>Eubacteriales</taxon>
        <taxon>Candidatus Fimadaptatus</taxon>
    </lineage>
</organism>
<protein>
    <submittedName>
        <fullName evidence="9">Iron ABC transporter permease</fullName>
    </submittedName>
</protein>
<evidence type="ECO:0000313" key="10">
    <source>
        <dbReference type="Proteomes" id="UP000824123"/>
    </source>
</evidence>
<feature type="transmembrane region" description="Helical" evidence="8">
    <location>
        <begin position="157"/>
        <end position="178"/>
    </location>
</feature>
<evidence type="ECO:0000256" key="3">
    <source>
        <dbReference type="ARBA" id="ARBA00022448"/>
    </source>
</evidence>
<dbReference type="InterPro" id="IPR000522">
    <property type="entry name" value="ABC_transptr_permease_BtuC"/>
</dbReference>
<evidence type="ECO:0000256" key="5">
    <source>
        <dbReference type="ARBA" id="ARBA00022692"/>
    </source>
</evidence>